<comment type="caution">
    <text evidence="2">The sequence shown here is derived from an EMBL/GenBank/DDBJ whole genome shotgun (WGS) entry which is preliminary data.</text>
</comment>
<dbReference type="PIRSF" id="PIRSF003113">
    <property type="entry name" value="BolA"/>
    <property type="match status" value="1"/>
</dbReference>
<name>A0A4V4N857_9NEIS</name>
<dbReference type="Gene3D" id="3.30.300.90">
    <property type="entry name" value="BolA-like"/>
    <property type="match status" value="1"/>
</dbReference>
<dbReference type="AlphaFoldDB" id="A0A4V4N857"/>
<dbReference type="Pfam" id="PF01722">
    <property type="entry name" value="BolA"/>
    <property type="match status" value="1"/>
</dbReference>
<gene>
    <name evidence="2" type="ORF">E5K04_08820</name>
</gene>
<evidence type="ECO:0000313" key="3">
    <source>
        <dbReference type="Proteomes" id="UP000308891"/>
    </source>
</evidence>
<dbReference type="InterPro" id="IPR036065">
    <property type="entry name" value="BolA-like_sf"/>
</dbReference>
<organism evidence="2 3">
    <name type="scientific">Crenobacter intestini</name>
    <dbReference type="NCBI Taxonomy" id="2563443"/>
    <lineage>
        <taxon>Bacteria</taxon>
        <taxon>Pseudomonadati</taxon>
        <taxon>Pseudomonadota</taxon>
        <taxon>Betaproteobacteria</taxon>
        <taxon>Neisseriales</taxon>
        <taxon>Neisseriaceae</taxon>
        <taxon>Crenobacter</taxon>
    </lineage>
</organism>
<dbReference type="PANTHER" id="PTHR46230">
    <property type="match status" value="1"/>
</dbReference>
<protein>
    <submittedName>
        <fullName evidence="2">BolA family transcriptional regulator</fullName>
    </submittedName>
</protein>
<dbReference type="Proteomes" id="UP000308891">
    <property type="component" value="Unassembled WGS sequence"/>
</dbReference>
<dbReference type="SUPFAM" id="SSF82657">
    <property type="entry name" value="BolA-like"/>
    <property type="match status" value="1"/>
</dbReference>
<proteinExistence type="inferred from homology"/>
<dbReference type="OrthoDB" id="5296536at2"/>
<sequence length="90" mass="9789">MSDTVSLMHERLAALSPSLVEIDDESARHAGHAGARDGGHYRLTIVSVAFETLGRVARHRLVYDSLGDMMQGRIHALAISAHTPDESTPR</sequence>
<dbReference type="GO" id="GO:0016226">
    <property type="term" value="P:iron-sulfur cluster assembly"/>
    <property type="evidence" value="ECO:0007669"/>
    <property type="project" value="TreeGrafter"/>
</dbReference>
<dbReference type="InterPro" id="IPR002634">
    <property type="entry name" value="BolA"/>
</dbReference>
<dbReference type="RefSeq" id="WP_136553113.1">
    <property type="nucleotide sequence ID" value="NZ_STGJ01000008.1"/>
</dbReference>
<dbReference type="PANTHER" id="PTHR46230:SF7">
    <property type="entry name" value="BOLA-LIKE PROTEIN 1"/>
    <property type="match status" value="1"/>
</dbReference>
<evidence type="ECO:0000313" key="2">
    <source>
        <dbReference type="EMBL" id="TIC83183.1"/>
    </source>
</evidence>
<keyword evidence="3" id="KW-1185">Reference proteome</keyword>
<reference evidence="2 3" key="1">
    <citation type="submission" date="2019-04" db="EMBL/GenBank/DDBJ databases">
        <title>Crenobacter sp. nov.</title>
        <authorList>
            <person name="Shi S."/>
        </authorList>
    </citation>
    <scope>NUCLEOTIDE SEQUENCE [LARGE SCALE GENOMIC DNA]</scope>
    <source>
        <strain evidence="2 3">GY 70310</strain>
    </source>
</reference>
<comment type="similarity">
    <text evidence="1">Belongs to the BolA/IbaG family.</text>
</comment>
<evidence type="ECO:0000256" key="1">
    <source>
        <dbReference type="RuleBase" id="RU003860"/>
    </source>
</evidence>
<dbReference type="EMBL" id="STGJ01000008">
    <property type="protein sequence ID" value="TIC83183.1"/>
    <property type="molecule type" value="Genomic_DNA"/>
</dbReference>
<accession>A0A4V4N857</accession>